<dbReference type="OrthoDB" id="2247661at2759"/>
<organism evidence="2 3">
    <name type="scientific">Rhizopus oryzae</name>
    <name type="common">Mucormycosis agent</name>
    <name type="synonym">Rhizopus arrhizus var. delemar</name>
    <dbReference type="NCBI Taxonomy" id="64495"/>
    <lineage>
        <taxon>Eukaryota</taxon>
        <taxon>Fungi</taxon>
        <taxon>Fungi incertae sedis</taxon>
        <taxon>Mucoromycota</taxon>
        <taxon>Mucoromycotina</taxon>
        <taxon>Mucoromycetes</taxon>
        <taxon>Mucorales</taxon>
        <taxon>Mucorineae</taxon>
        <taxon>Rhizopodaceae</taxon>
        <taxon>Rhizopus</taxon>
    </lineage>
</organism>
<name>A0A9P6X1Y2_RHIOR</name>
<proteinExistence type="predicted"/>
<dbReference type="EMBL" id="JAANQT010001942">
    <property type="protein sequence ID" value="KAG1303546.1"/>
    <property type="molecule type" value="Genomic_DNA"/>
</dbReference>
<dbReference type="AlphaFoldDB" id="A0A9P6X1Y2"/>
<dbReference type="Proteomes" id="UP000716291">
    <property type="component" value="Unassembled WGS sequence"/>
</dbReference>
<evidence type="ECO:0000313" key="3">
    <source>
        <dbReference type="Proteomes" id="UP000716291"/>
    </source>
</evidence>
<comment type="caution">
    <text evidence="2">The sequence shown here is derived from an EMBL/GenBank/DDBJ whole genome shotgun (WGS) entry which is preliminary data.</text>
</comment>
<sequence length="130" mass="14544">MSFQPPTTATPQDIHTSSSGNFHHRPNEANRPDRTEAEMNTETPRSLSSNVSEYGSSSNNLSPDTSHITADRNAFFEAKEEDTDTKLSPAERAKKLEKEMGHTDFDRRRSSLGNADKMLNIGKSKDFKVE</sequence>
<reference evidence="2" key="1">
    <citation type="journal article" date="2020" name="Microb. Genom.">
        <title>Genetic diversity of clinical and environmental Mucorales isolates obtained from an investigation of mucormycosis cases among solid organ transplant recipients.</title>
        <authorList>
            <person name="Nguyen M.H."/>
            <person name="Kaul D."/>
            <person name="Muto C."/>
            <person name="Cheng S.J."/>
            <person name="Richter R.A."/>
            <person name="Bruno V.M."/>
            <person name="Liu G."/>
            <person name="Beyhan S."/>
            <person name="Sundermann A.J."/>
            <person name="Mounaud S."/>
            <person name="Pasculle A.W."/>
            <person name="Nierman W.C."/>
            <person name="Driscoll E."/>
            <person name="Cumbie R."/>
            <person name="Clancy C.J."/>
            <person name="Dupont C.L."/>
        </authorList>
    </citation>
    <scope>NUCLEOTIDE SEQUENCE</scope>
    <source>
        <strain evidence="2">GL11</strain>
    </source>
</reference>
<gene>
    <name evidence="2" type="ORF">G6F64_009982</name>
</gene>
<keyword evidence="3" id="KW-1185">Reference proteome</keyword>
<feature type="region of interest" description="Disordered" evidence="1">
    <location>
        <begin position="1"/>
        <end position="130"/>
    </location>
</feature>
<feature type="compositionally biased region" description="Low complexity" evidence="1">
    <location>
        <begin position="46"/>
        <end position="60"/>
    </location>
</feature>
<accession>A0A9P6X1Y2</accession>
<feature type="compositionally biased region" description="Basic and acidic residues" evidence="1">
    <location>
        <begin position="89"/>
        <end position="109"/>
    </location>
</feature>
<evidence type="ECO:0000256" key="1">
    <source>
        <dbReference type="SAM" id="MobiDB-lite"/>
    </source>
</evidence>
<feature type="compositionally biased region" description="Basic and acidic residues" evidence="1">
    <location>
        <begin position="25"/>
        <end position="37"/>
    </location>
</feature>
<protein>
    <submittedName>
        <fullName evidence="2">Uncharacterized protein</fullName>
    </submittedName>
</protein>
<feature type="compositionally biased region" description="Polar residues" evidence="1">
    <location>
        <begin position="1"/>
        <end position="21"/>
    </location>
</feature>
<evidence type="ECO:0000313" key="2">
    <source>
        <dbReference type="EMBL" id="KAG1303546.1"/>
    </source>
</evidence>